<dbReference type="GO" id="GO:0030983">
    <property type="term" value="F:mismatched DNA binding"/>
    <property type="evidence" value="ECO:0007669"/>
    <property type="project" value="InterPro"/>
</dbReference>
<evidence type="ECO:0000259" key="4">
    <source>
        <dbReference type="SMART" id="SM00534"/>
    </source>
</evidence>
<dbReference type="InterPro" id="IPR045076">
    <property type="entry name" value="MutS"/>
</dbReference>
<accession>K2GVE8</accession>
<protein>
    <submittedName>
        <fullName evidence="5">Dna mismatch repair protein</fullName>
    </submittedName>
</protein>
<proteinExistence type="predicted"/>
<dbReference type="Pfam" id="PF00488">
    <property type="entry name" value="MutS_V"/>
    <property type="match status" value="2"/>
</dbReference>
<dbReference type="SUPFAM" id="SSF52540">
    <property type="entry name" value="P-loop containing nucleoside triphosphate hydrolases"/>
    <property type="match status" value="2"/>
</dbReference>
<dbReference type="SMART" id="SM00534">
    <property type="entry name" value="MUTSac"/>
    <property type="match status" value="1"/>
</dbReference>
<evidence type="ECO:0000313" key="5">
    <source>
        <dbReference type="EMBL" id="EKE27295.1"/>
    </source>
</evidence>
<dbReference type="PANTHER" id="PTHR11361:SF34">
    <property type="entry name" value="DNA MISMATCH REPAIR PROTEIN MSH1, MITOCHONDRIAL"/>
    <property type="match status" value="1"/>
</dbReference>
<dbReference type="GO" id="GO:0006298">
    <property type="term" value="P:mismatch repair"/>
    <property type="evidence" value="ECO:0007669"/>
    <property type="project" value="InterPro"/>
</dbReference>
<gene>
    <name evidence="5" type="ORF">ACD_3C00226G0014</name>
</gene>
<organism evidence="5">
    <name type="scientific">uncultured bacterium</name>
    <name type="common">gcode 4</name>
    <dbReference type="NCBI Taxonomy" id="1234023"/>
    <lineage>
        <taxon>Bacteria</taxon>
        <taxon>environmental samples</taxon>
    </lineage>
</organism>
<sequence length="1239" mass="151183">MEEALIKAWLAEWAKTNLGIGQNTQSIKIVINSIVTTTNDFESIFFWNKDIIKPLILSDDCEISSPNTSIPCTESWITKEIIFNPLNNQNLIKQRQEIISFLLSDSISLEEFIRNKNRGYALGESLEHIFERPDKEWRREILGSIYHHYKELWIEFNREKILEDLEENRYNKLEIFIKYQKWSDTEIISRIELIKNEWFSGVFERTLWDLVNIADIKINLTIFGTFLKEIKHPVFLGLWYKLDNIISDWVDRWCFPTIEELVTAIRSWDKKRFDIIKALSKELSEFTSKIWAILWFANLVKRDSYSPVQNLGLKNVKQTYDNGWSFARQKCKNDRDKKTKDQVRNWLKKDHDVTVLSWSNMSWKSFFLLQNFYMQLLAQSFWYVPAENPSFRVFDKIVFVDRASTDSFHNLSAFWKEIENWKKILDWDVSNMILLSDEAFSTTSAEDQAILLEKTWDHITRSWGKIVLANHNDAYMRSKAWQDSFGFYHFDTGFKSNWDIDFYHTIKEWIDESKSFEVAHRMWFPKDALESAIRYMKWESVEITEIQKHLWVLERYTEVERNKQKSETRSFMRLMPWGDEIIKNENWGHRSHNLYWRYTIDHTERDDYWNNRWWRKVEKRPEFTSPFTLLSEDRDFHNWFNPGNFSWLHSWESTRYIQQILLHYSSSDSKEIFERQNMFEEISKEWADQKLEAILWQIYEFIFWMNFRYDEKFYKSFNRIIIGWLYAELNEWHNVLDRSWVILSFIWMIKWVMKLLNSEINDFDIEKIEKEIISFYKLIKDLRVHEEKGRDEVHKLYKREDWDREAYWWNHKEKRLNIINESWISFVNAEMDEDEIKKILYKKIKEYATETHSRATDLLIPLSITDFETEKIQEAFKDAFEYAKTVDWYSWIWIKEIWHIMSLTNKWNPIKDFENYLKSFDSVHLHQIANYFDNVFWMLFWDIRSWIDFFEKLKTQINSKASEKIKDDEDEEIFSVSRRSKWFDFLPHYSFEDRDKLYHEFRKLFSLFTFARLIREHGYAKVNFSGNWKLDLTNAWSMTKPKDEQIRNSIIFDENERIKLISWTNMSWKTFYLKQLIWNILCAQATWFCPSDSATMPVFDNIVYLDRVNWKTKEELSAFWNEVEYWKKVFWVWIDSKMNIFAFDETFSTTSAKYQTALTYWVNEDLLKKWQFVAIASHSHDFLRDFNDTNLNKSRTYHFKTHIWEDWQIAFDYEIEDWHAPSQAIAVAKKLWIREDILN</sequence>
<evidence type="ECO:0000256" key="3">
    <source>
        <dbReference type="ARBA" id="ARBA00023125"/>
    </source>
</evidence>
<dbReference type="EMBL" id="AMFJ01000500">
    <property type="protein sequence ID" value="EKE27295.1"/>
    <property type="molecule type" value="Genomic_DNA"/>
</dbReference>
<name>K2GVE8_9BACT</name>
<dbReference type="PANTHER" id="PTHR11361">
    <property type="entry name" value="DNA MISMATCH REPAIR PROTEIN MUTS FAMILY MEMBER"/>
    <property type="match status" value="1"/>
</dbReference>
<dbReference type="InterPro" id="IPR000432">
    <property type="entry name" value="DNA_mismatch_repair_MutS_C"/>
</dbReference>
<evidence type="ECO:0000256" key="2">
    <source>
        <dbReference type="ARBA" id="ARBA00022840"/>
    </source>
</evidence>
<comment type="caution">
    <text evidence="5">The sequence shown here is derived from an EMBL/GenBank/DDBJ whole genome shotgun (WGS) entry which is preliminary data.</text>
</comment>
<dbReference type="GO" id="GO:0140664">
    <property type="term" value="F:ATP-dependent DNA damage sensor activity"/>
    <property type="evidence" value="ECO:0007669"/>
    <property type="project" value="InterPro"/>
</dbReference>
<dbReference type="InterPro" id="IPR027417">
    <property type="entry name" value="P-loop_NTPase"/>
</dbReference>
<dbReference type="GO" id="GO:0005524">
    <property type="term" value="F:ATP binding"/>
    <property type="evidence" value="ECO:0007669"/>
    <property type="project" value="UniProtKB-KW"/>
</dbReference>
<keyword evidence="1" id="KW-0547">Nucleotide-binding</keyword>
<keyword evidence="2" id="KW-0067">ATP-binding</keyword>
<reference evidence="5" key="1">
    <citation type="journal article" date="2012" name="Science">
        <title>Fermentation, hydrogen, and sulfur metabolism in multiple uncultivated bacterial phyla.</title>
        <authorList>
            <person name="Wrighton K.C."/>
            <person name="Thomas B.C."/>
            <person name="Sharon I."/>
            <person name="Miller C.S."/>
            <person name="Castelle C.J."/>
            <person name="VerBerkmoes N.C."/>
            <person name="Wilkins M.J."/>
            <person name="Hettich R.L."/>
            <person name="Lipton M.S."/>
            <person name="Williams K.H."/>
            <person name="Long P.E."/>
            <person name="Banfield J.F."/>
        </authorList>
    </citation>
    <scope>NUCLEOTIDE SEQUENCE [LARGE SCALE GENOMIC DNA]</scope>
</reference>
<feature type="domain" description="DNA mismatch repair proteins mutS family" evidence="4">
    <location>
        <begin position="351"/>
        <end position="537"/>
    </location>
</feature>
<dbReference type="Gene3D" id="3.40.50.300">
    <property type="entry name" value="P-loop containing nucleotide triphosphate hydrolases"/>
    <property type="match status" value="2"/>
</dbReference>
<evidence type="ECO:0000256" key="1">
    <source>
        <dbReference type="ARBA" id="ARBA00022741"/>
    </source>
</evidence>
<dbReference type="AlphaFoldDB" id="K2GVE8"/>
<keyword evidence="3" id="KW-0238">DNA-binding</keyword>